<dbReference type="PANTHER" id="PTHR48068:SF4">
    <property type="entry name" value="TATA-BOX BINDING PROTEIN ASSOCIATED FACTOR 9"/>
    <property type="match status" value="1"/>
</dbReference>
<evidence type="ECO:0000256" key="1">
    <source>
        <dbReference type="ARBA" id="ARBA00004123"/>
    </source>
</evidence>
<dbReference type="GO" id="GO:0000124">
    <property type="term" value="C:SAGA complex"/>
    <property type="evidence" value="ECO:0007669"/>
    <property type="project" value="TreeGrafter"/>
</dbReference>
<dbReference type="GO" id="GO:0003713">
    <property type="term" value="F:transcription coactivator activity"/>
    <property type="evidence" value="ECO:0007669"/>
    <property type="project" value="TreeGrafter"/>
</dbReference>
<name>A0AAE1Z9B7_SCHME</name>
<dbReference type="InterPro" id="IPR003162">
    <property type="entry name" value="TFIID-31"/>
</dbReference>
<comment type="subcellular location">
    <subcellularLocation>
        <location evidence="1">Nucleus</location>
    </subcellularLocation>
</comment>
<dbReference type="GO" id="GO:0046982">
    <property type="term" value="F:protein heterodimerization activity"/>
    <property type="evidence" value="ECO:0007669"/>
    <property type="project" value="InterPro"/>
</dbReference>
<evidence type="ECO:0000256" key="4">
    <source>
        <dbReference type="ARBA" id="ARBA00023163"/>
    </source>
</evidence>
<evidence type="ECO:0008006" key="8">
    <source>
        <dbReference type="Google" id="ProtNLM"/>
    </source>
</evidence>
<keyword evidence="5" id="KW-0539">Nucleus</keyword>
<dbReference type="InterPro" id="IPR051431">
    <property type="entry name" value="TFIID_subunit_9"/>
</dbReference>
<organism evidence="6 7">
    <name type="scientific">Schistosoma mekongi</name>
    <name type="common">Parasitic worm</name>
    <dbReference type="NCBI Taxonomy" id="38744"/>
    <lineage>
        <taxon>Eukaryota</taxon>
        <taxon>Metazoa</taxon>
        <taxon>Spiralia</taxon>
        <taxon>Lophotrochozoa</taxon>
        <taxon>Platyhelminthes</taxon>
        <taxon>Trematoda</taxon>
        <taxon>Digenea</taxon>
        <taxon>Strigeidida</taxon>
        <taxon>Schistosomatoidea</taxon>
        <taxon>Schistosomatidae</taxon>
        <taxon>Schistosoma</taxon>
    </lineage>
</organism>
<comment type="similarity">
    <text evidence="2">Belongs to the TAF9 family.</text>
</comment>
<keyword evidence="7" id="KW-1185">Reference proteome</keyword>
<comment type="caution">
    <text evidence="6">The sequence shown here is derived from an EMBL/GenBank/DDBJ whole genome shotgun (WGS) entry which is preliminary data.</text>
</comment>
<dbReference type="CDD" id="cd07979">
    <property type="entry name" value="HFD_TAF9"/>
    <property type="match status" value="1"/>
</dbReference>
<dbReference type="GO" id="GO:0016251">
    <property type="term" value="F:RNA polymerase II general transcription initiation factor activity"/>
    <property type="evidence" value="ECO:0007669"/>
    <property type="project" value="TreeGrafter"/>
</dbReference>
<evidence type="ECO:0000256" key="5">
    <source>
        <dbReference type="ARBA" id="ARBA00023242"/>
    </source>
</evidence>
<gene>
    <name evidence="6" type="ORF">MN116_006739</name>
</gene>
<dbReference type="Proteomes" id="UP001292079">
    <property type="component" value="Unassembled WGS sequence"/>
</dbReference>
<dbReference type="AlphaFoldDB" id="A0AAE1Z9B7"/>
<reference evidence="6" key="1">
    <citation type="submission" date="2022-04" db="EMBL/GenBank/DDBJ databases">
        <authorList>
            <person name="Xu L."/>
            <person name="Lv Z."/>
        </authorList>
    </citation>
    <scope>NUCLEOTIDE SEQUENCE</scope>
    <source>
        <strain evidence="6">LV_2022a</strain>
    </source>
</reference>
<keyword evidence="4" id="KW-0804">Transcription</keyword>
<reference evidence="6" key="2">
    <citation type="journal article" date="2023" name="Infect Dis Poverty">
        <title>Chromosome-scale genome of the human blood fluke Schistosoma mekongi and its implications for public health.</title>
        <authorList>
            <person name="Zhou M."/>
            <person name="Xu L."/>
            <person name="Xu D."/>
            <person name="Chen W."/>
            <person name="Khan J."/>
            <person name="Hu Y."/>
            <person name="Huang H."/>
            <person name="Wei H."/>
            <person name="Zhang Y."/>
            <person name="Chusongsang P."/>
            <person name="Tanasarnprasert K."/>
            <person name="Hu X."/>
            <person name="Limpanont Y."/>
            <person name="Lv Z."/>
        </authorList>
    </citation>
    <scope>NUCLEOTIDE SEQUENCE</scope>
    <source>
        <strain evidence="6">LV_2022a</strain>
    </source>
</reference>
<evidence type="ECO:0000256" key="3">
    <source>
        <dbReference type="ARBA" id="ARBA00023015"/>
    </source>
</evidence>
<evidence type="ECO:0000313" key="7">
    <source>
        <dbReference type="Proteomes" id="UP001292079"/>
    </source>
</evidence>
<dbReference type="Gene3D" id="1.10.20.10">
    <property type="entry name" value="Histone, subunit A"/>
    <property type="match status" value="1"/>
</dbReference>
<sequence length="364" mass="40310">MKVYPGNKVYQLTLLDSGLTLDIGTFTEIRFMTRFNTSKHNHNMPSEGARGVLVRAYNPVKIKVSTTRSKAHLWLAVTRLLKNLAGLRAGNRNVRYGLKCTSKFTPYFLCGRVAIKRQLDTRTNSVKSMTENKNPTDINEVLPPSLASVRDIFSEFNVSEVSDEICTRVLDVLYRHTCDVIEEAKAVSHHAGRPKIEEDDIQLAINSVTDGLMFAPPYRDQLLAYAEKNGQPLPAIRPHYGIRLPAERFTLTAPNYSLLPSAENAKSNASSELVSEPSMTLHISNPMNSTKNIFRSINPSNRSNTVGNPMGPSVHVIAAPGMGPSMIRVQSVQSVTQLTNIDNNTSLRTLPVVPTVSSAYSWEN</sequence>
<dbReference type="EMBL" id="JALJAT010000005">
    <property type="protein sequence ID" value="KAK4469159.1"/>
    <property type="molecule type" value="Genomic_DNA"/>
</dbReference>
<evidence type="ECO:0000313" key="6">
    <source>
        <dbReference type="EMBL" id="KAK4469159.1"/>
    </source>
</evidence>
<dbReference type="PANTHER" id="PTHR48068">
    <property type="entry name" value="TAF9 RNA POLYMERASE II, TATA BOX-BINDING PROTEIN (TBP)-ASSOCIATED FACTOR"/>
    <property type="match status" value="1"/>
</dbReference>
<keyword evidence="3" id="KW-0805">Transcription regulation</keyword>
<dbReference type="SUPFAM" id="SSF47113">
    <property type="entry name" value="Histone-fold"/>
    <property type="match status" value="1"/>
</dbReference>
<proteinExistence type="inferred from homology"/>
<dbReference type="GO" id="GO:0005669">
    <property type="term" value="C:transcription factor TFIID complex"/>
    <property type="evidence" value="ECO:0007669"/>
    <property type="project" value="TreeGrafter"/>
</dbReference>
<protein>
    <recommendedName>
        <fullName evidence="8">Transcription initiation factor TFIID subunit 9B</fullName>
    </recommendedName>
</protein>
<dbReference type="GO" id="GO:0051123">
    <property type="term" value="P:RNA polymerase II preinitiation complex assembly"/>
    <property type="evidence" value="ECO:0007669"/>
    <property type="project" value="TreeGrafter"/>
</dbReference>
<dbReference type="InterPro" id="IPR009072">
    <property type="entry name" value="Histone-fold"/>
</dbReference>
<accession>A0AAE1Z9B7</accession>
<dbReference type="Pfam" id="PF02291">
    <property type="entry name" value="TFIID-31kDa"/>
    <property type="match status" value="1"/>
</dbReference>
<evidence type="ECO:0000256" key="2">
    <source>
        <dbReference type="ARBA" id="ARBA00007646"/>
    </source>
</evidence>